<dbReference type="Gene3D" id="1.10.10.60">
    <property type="entry name" value="Homeodomain-like"/>
    <property type="match status" value="1"/>
</dbReference>
<sequence length="211" mass="23905">MARGKAPTFEVQRATILAEAARLFAMRSFPNASMAELAKACGVSKPLLYHYYRDKEHILFDIADSYMDQLLDIVAGVKAAALAPQPHLEALLTRFMDEYGHSQHRHMVLVQDVKFLQAEQAEQVTAKQRRVVAAFAEAVERVEPGLRRRHLDKPVAMILFGMINWTFTWLRADGRFTHADMAPVVCRIVLEGIRGLVDKDVMKHKEKSPAH</sequence>
<proteinExistence type="predicted"/>
<feature type="domain" description="HTH tetR-type" evidence="6">
    <location>
        <begin position="10"/>
        <end position="70"/>
    </location>
</feature>
<dbReference type="RefSeq" id="WP_107493545.1">
    <property type="nucleotide sequence ID" value="NZ_PZKC01000007.1"/>
</dbReference>
<evidence type="ECO:0000256" key="2">
    <source>
        <dbReference type="ARBA" id="ARBA00023015"/>
    </source>
</evidence>
<organism evidence="7 8">
    <name type="scientific">Pseudothauera lacus</name>
    <dbReference type="NCBI Taxonomy" id="2136175"/>
    <lineage>
        <taxon>Bacteria</taxon>
        <taxon>Pseudomonadati</taxon>
        <taxon>Pseudomonadota</taxon>
        <taxon>Betaproteobacteria</taxon>
        <taxon>Rhodocyclales</taxon>
        <taxon>Zoogloeaceae</taxon>
        <taxon>Pseudothauera</taxon>
    </lineage>
</organism>
<dbReference type="EMBL" id="PZKC01000007">
    <property type="protein sequence ID" value="PTD96224.1"/>
    <property type="molecule type" value="Genomic_DNA"/>
</dbReference>
<dbReference type="Pfam" id="PF17932">
    <property type="entry name" value="TetR_C_24"/>
    <property type="match status" value="1"/>
</dbReference>
<evidence type="ECO:0000256" key="3">
    <source>
        <dbReference type="ARBA" id="ARBA00023125"/>
    </source>
</evidence>
<feature type="DNA-binding region" description="H-T-H motif" evidence="5">
    <location>
        <begin position="33"/>
        <end position="52"/>
    </location>
</feature>
<dbReference type="Pfam" id="PF00440">
    <property type="entry name" value="TetR_N"/>
    <property type="match status" value="1"/>
</dbReference>
<dbReference type="InterPro" id="IPR036271">
    <property type="entry name" value="Tet_transcr_reg_TetR-rel_C_sf"/>
</dbReference>
<dbReference type="SUPFAM" id="SSF46689">
    <property type="entry name" value="Homeodomain-like"/>
    <property type="match status" value="1"/>
</dbReference>
<dbReference type="PRINTS" id="PR00455">
    <property type="entry name" value="HTHTETR"/>
</dbReference>
<evidence type="ECO:0000259" key="6">
    <source>
        <dbReference type="PROSITE" id="PS50977"/>
    </source>
</evidence>
<dbReference type="PANTHER" id="PTHR30055:SF175">
    <property type="entry name" value="HTH-TYPE TRANSCRIPTIONAL REPRESSOR KSTR2"/>
    <property type="match status" value="1"/>
</dbReference>
<dbReference type="InterPro" id="IPR041490">
    <property type="entry name" value="KstR2_TetR_C"/>
</dbReference>
<evidence type="ECO:0000256" key="5">
    <source>
        <dbReference type="PROSITE-ProRule" id="PRU00335"/>
    </source>
</evidence>
<keyword evidence="3 5" id="KW-0238">DNA-binding</keyword>
<accession>A0A2T4IEN8</accession>
<evidence type="ECO:0000313" key="8">
    <source>
        <dbReference type="Proteomes" id="UP000241193"/>
    </source>
</evidence>
<reference evidence="7 8" key="2">
    <citation type="submission" date="2018-04" db="EMBL/GenBank/DDBJ databases">
        <title>Thauera lacus sp. nov., isolated from an saline lake in Inner Mongolia, China.</title>
        <authorList>
            <person name="Liang Q.-Y."/>
        </authorList>
    </citation>
    <scope>NUCLEOTIDE SEQUENCE [LARGE SCALE GENOMIC DNA]</scope>
    <source>
        <strain evidence="7 8">D20</strain>
    </source>
</reference>
<reference evidence="7 8" key="1">
    <citation type="submission" date="2018-03" db="EMBL/GenBank/DDBJ databases">
        <authorList>
            <person name="Keele B.F."/>
        </authorList>
    </citation>
    <scope>NUCLEOTIDE SEQUENCE [LARGE SCALE GENOMIC DNA]</scope>
    <source>
        <strain evidence="7 8">D20</strain>
    </source>
</reference>
<dbReference type="InterPro" id="IPR009057">
    <property type="entry name" value="Homeodomain-like_sf"/>
</dbReference>
<gene>
    <name evidence="7" type="ORF">C8261_09860</name>
</gene>
<dbReference type="Proteomes" id="UP000241193">
    <property type="component" value="Unassembled WGS sequence"/>
</dbReference>
<keyword evidence="2" id="KW-0805">Transcription regulation</keyword>
<keyword evidence="8" id="KW-1185">Reference proteome</keyword>
<dbReference type="SUPFAM" id="SSF48498">
    <property type="entry name" value="Tetracyclin repressor-like, C-terminal domain"/>
    <property type="match status" value="1"/>
</dbReference>
<dbReference type="GO" id="GO:0000976">
    <property type="term" value="F:transcription cis-regulatory region binding"/>
    <property type="evidence" value="ECO:0007669"/>
    <property type="project" value="TreeGrafter"/>
</dbReference>
<evidence type="ECO:0000256" key="4">
    <source>
        <dbReference type="ARBA" id="ARBA00023163"/>
    </source>
</evidence>
<dbReference type="Gene3D" id="1.10.357.10">
    <property type="entry name" value="Tetracycline Repressor, domain 2"/>
    <property type="match status" value="1"/>
</dbReference>
<name>A0A2T4IEN8_9RHOO</name>
<keyword evidence="1" id="KW-0678">Repressor</keyword>
<protein>
    <submittedName>
        <fullName evidence="7">TetR/AcrR family transcriptional regulator</fullName>
    </submittedName>
</protein>
<dbReference type="AlphaFoldDB" id="A0A2T4IEN8"/>
<dbReference type="PROSITE" id="PS50977">
    <property type="entry name" value="HTH_TETR_2"/>
    <property type="match status" value="1"/>
</dbReference>
<dbReference type="InterPro" id="IPR001647">
    <property type="entry name" value="HTH_TetR"/>
</dbReference>
<dbReference type="PANTHER" id="PTHR30055">
    <property type="entry name" value="HTH-TYPE TRANSCRIPTIONAL REGULATOR RUTR"/>
    <property type="match status" value="1"/>
</dbReference>
<evidence type="ECO:0000313" key="7">
    <source>
        <dbReference type="EMBL" id="PTD96224.1"/>
    </source>
</evidence>
<comment type="caution">
    <text evidence="7">The sequence shown here is derived from an EMBL/GenBank/DDBJ whole genome shotgun (WGS) entry which is preliminary data.</text>
</comment>
<dbReference type="InterPro" id="IPR050109">
    <property type="entry name" value="HTH-type_TetR-like_transc_reg"/>
</dbReference>
<evidence type="ECO:0000256" key="1">
    <source>
        <dbReference type="ARBA" id="ARBA00022491"/>
    </source>
</evidence>
<keyword evidence="4" id="KW-0804">Transcription</keyword>
<dbReference type="GO" id="GO:0003700">
    <property type="term" value="F:DNA-binding transcription factor activity"/>
    <property type="evidence" value="ECO:0007669"/>
    <property type="project" value="TreeGrafter"/>
</dbReference>
<dbReference type="OrthoDB" id="5293556at2"/>